<dbReference type="PROSITE" id="PS51257">
    <property type="entry name" value="PROKAR_LIPOPROTEIN"/>
    <property type="match status" value="1"/>
</dbReference>
<dbReference type="RefSeq" id="WP_114375361.1">
    <property type="nucleotide sequence ID" value="NZ_CP031092.1"/>
</dbReference>
<evidence type="ECO:0000313" key="4">
    <source>
        <dbReference type="Proteomes" id="UP000252100"/>
    </source>
</evidence>
<reference evidence="3 4" key="1">
    <citation type="journal article" date="2018" name="J. Microbiol.">
        <title>Salicibibacter kimchii gen. nov., sp. nov., a moderately halophilic and alkalitolerant bacterium in the family Bacillaceae, isolated from kimchi.</title>
        <authorList>
            <person name="Jang J.Y."/>
            <person name="Oh Y.J."/>
            <person name="Lim S.K."/>
            <person name="Park H.K."/>
            <person name="Lee C."/>
            <person name="Kim J.Y."/>
            <person name="Lee M.A."/>
            <person name="Choi H.J."/>
        </authorList>
    </citation>
    <scope>NUCLEOTIDE SEQUENCE [LARGE SCALE GENOMIC DNA]</scope>
    <source>
        <strain evidence="3 4">NKC1-1</strain>
    </source>
</reference>
<feature type="compositionally biased region" description="Basic and acidic residues" evidence="1">
    <location>
        <begin position="39"/>
        <end position="58"/>
    </location>
</feature>
<evidence type="ECO:0000256" key="2">
    <source>
        <dbReference type="SAM" id="SignalP"/>
    </source>
</evidence>
<protein>
    <recommendedName>
        <fullName evidence="5">Lipoprotein</fullName>
    </recommendedName>
</protein>
<dbReference type="EMBL" id="CP031092">
    <property type="protein sequence ID" value="AXF57490.1"/>
    <property type="molecule type" value="Genomic_DNA"/>
</dbReference>
<feature type="chain" id="PRO_5038764758" description="Lipoprotein" evidence="2">
    <location>
        <begin position="23"/>
        <end position="65"/>
    </location>
</feature>
<name>A0A345C2Q9_9BACI</name>
<proteinExistence type="predicted"/>
<keyword evidence="4" id="KW-1185">Reference proteome</keyword>
<keyword evidence="2" id="KW-0732">Signal</keyword>
<dbReference type="Proteomes" id="UP000252100">
    <property type="component" value="Chromosome"/>
</dbReference>
<sequence>MLFTKILYGTLACIFLVGVLGACNGGTAEDNMQDGAEQDEAKIETEPTDKGIEEDHFRGRIKRSR</sequence>
<accession>A0A345C2Q9</accession>
<dbReference type="AlphaFoldDB" id="A0A345C2Q9"/>
<evidence type="ECO:0008006" key="5">
    <source>
        <dbReference type="Google" id="ProtNLM"/>
    </source>
</evidence>
<gene>
    <name evidence="3" type="ORF">DT065_16860</name>
</gene>
<feature type="signal peptide" evidence="2">
    <location>
        <begin position="1"/>
        <end position="22"/>
    </location>
</feature>
<evidence type="ECO:0000256" key="1">
    <source>
        <dbReference type="SAM" id="MobiDB-lite"/>
    </source>
</evidence>
<evidence type="ECO:0000313" key="3">
    <source>
        <dbReference type="EMBL" id="AXF57490.1"/>
    </source>
</evidence>
<organism evidence="3 4">
    <name type="scientific">Salicibibacter kimchii</name>
    <dbReference type="NCBI Taxonomy" id="2099786"/>
    <lineage>
        <taxon>Bacteria</taxon>
        <taxon>Bacillati</taxon>
        <taxon>Bacillota</taxon>
        <taxon>Bacilli</taxon>
        <taxon>Bacillales</taxon>
        <taxon>Bacillaceae</taxon>
        <taxon>Salicibibacter</taxon>
    </lineage>
</organism>
<feature type="region of interest" description="Disordered" evidence="1">
    <location>
        <begin position="28"/>
        <end position="65"/>
    </location>
</feature>
<dbReference type="KEGG" id="rue:DT065_16860"/>